<evidence type="ECO:0000256" key="3">
    <source>
        <dbReference type="ARBA" id="ARBA00022801"/>
    </source>
</evidence>
<dbReference type="EC" id="3.6.4.13" evidence="1"/>
<dbReference type="AlphaFoldDB" id="A0A8T2WVN9"/>
<dbReference type="InterPro" id="IPR027417">
    <property type="entry name" value="P-loop_NTPase"/>
</dbReference>
<dbReference type="SUPFAM" id="SSF52540">
    <property type="entry name" value="P-loop containing nucleoside triphosphate hydrolases"/>
    <property type="match status" value="1"/>
</dbReference>
<keyword evidence="3" id="KW-0378">Hydrolase</keyword>
<evidence type="ECO:0000256" key="4">
    <source>
        <dbReference type="ARBA" id="ARBA00022806"/>
    </source>
</evidence>
<dbReference type="FunFam" id="3.40.50.300:FF:000931">
    <property type="entry name" value="DExH-box ATP-dependent RNA helicase DExH1"/>
    <property type="match status" value="1"/>
</dbReference>
<dbReference type="Proteomes" id="UP000807159">
    <property type="component" value="Chromosome 16"/>
</dbReference>
<evidence type="ECO:0000313" key="13">
    <source>
        <dbReference type="Proteomes" id="UP000807159"/>
    </source>
</evidence>
<evidence type="ECO:0000256" key="8">
    <source>
        <dbReference type="ARBA" id="ARBA00060772"/>
    </source>
</evidence>
<reference evidence="12" key="1">
    <citation type="journal article" date="2021" name="J. Hered.">
        <title>Genome Assembly of Salicaceae Populus deltoides (Eastern Cottonwood) I-69 Based on Nanopore Sequencing and Hi-C Technologies.</title>
        <authorList>
            <person name="Bai S."/>
            <person name="Wu H."/>
            <person name="Zhang J."/>
            <person name="Pan Z."/>
            <person name="Zhao W."/>
            <person name="Li Z."/>
            <person name="Tong C."/>
        </authorList>
    </citation>
    <scope>NUCLEOTIDE SEQUENCE</scope>
    <source>
        <tissue evidence="12">Leaf</tissue>
    </source>
</reference>
<dbReference type="PROSITE" id="PS00690">
    <property type="entry name" value="DEAH_ATP_HELICASE"/>
    <property type="match status" value="1"/>
</dbReference>
<dbReference type="EMBL" id="JACEGQ020000016">
    <property type="protein sequence ID" value="KAH8485425.1"/>
    <property type="molecule type" value="Genomic_DNA"/>
</dbReference>
<dbReference type="Pfam" id="PF21010">
    <property type="entry name" value="HA2_C"/>
    <property type="match status" value="1"/>
</dbReference>
<comment type="similarity">
    <text evidence="8">Belongs to the DExH box helicase family.</text>
</comment>
<organism evidence="12 13">
    <name type="scientific">Populus deltoides</name>
    <name type="common">Eastern poplar</name>
    <name type="synonym">Eastern cottonwood</name>
    <dbReference type="NCBI Taxonomy" id="3696"/>
    <lineage>
        <taxon>Eukaryota</taxon>
        <taxon>Viridiplantae</taxon>
        <taxon>Streptophyta</taxon>
        <taxon>Embryophyta</taxon>
        <taxon>Tracheophyta</taxon>
        <taxon>Spermatophyta</taxon>
        <taxon>Magnoliopsida</taxon>
        <taxon>eudicotyledons</taxon>
        <taxon>Gunneridae</taxon>
        <taxon>Pentapetalae</taxon>
        <taxon>rosids</taxon>
        <taxon>fabids</taxon>
        <taxon>Malpighiales</taxon>
        <taxon>Salicaceae</taxon>
        <taxon>Saliceae</taxon>
        <taxon>Populus</taxon>
    </lineage>
</organism>
<evidence type="ECO:0000256" key="7">
    <source>
        <dbReference type="ARBA" id="ARBA00047984"/>
    </source>
</evidence>
<dbReference type="SMART" id="SM00847">
    <property type="entry name" value="HA2"/>
    <property type="match status" value="1"/>
</dbReference>
<feature type="domain" description="Helicase ATP-binding" evidence="10">
    <location>
        <begin position="272"/>
        <end position="439"/>
    </location>
</feature>
<evidence type="ECO:0000256" key="5">
    <source>
        <dbReference type="ARBA" id="ARBA00022840"/>
    </source>
</evidence>
<feature type="compositionally biased region" description="Gly residues" evidence="9">
    <location>
        <begin position="51"/>
        <end position="61"/>
    </location>
</feature>
<keyword evidence="13" id="KW-1185">Reference proteome</keyword>
<keyword evidence="2" id="KW-0547">Nucleotide-binding</keyword>
<keyword evidence="5" id="KW-0067">ATP-binding</keyword>
<dbReference type="Gene3D" id="3.40.50.300">
    <property type="entry name" value="P-loop containing nucleotide triphosphate hydrolases"/>
    <property type="match status" value="2"/>
</dbReference>
<evidence type="ECO:0000256" key="6">
    <source>
        <dbReference type="ARBA" id="ARBA00022884"/>
    </source>
</evidence>
<dbReference type="PROSITE" id="PS51192">
    <property type="entry name" value="HELICASE_ATP_BIND_1"/>
    <property type="match status" value="1"/>
</dbReference>
<accession>A0A8T2WVN9</accession>
<comment type="caution">
    <text evidence="12">The sequence shown here is derived from an EMBL/GenBank/DDBJ whole genome shotgun (WGS) entry which is preliminary data.</text>
</comment>
<dbReference type="InterPro" id="IPR048333">
    <property type="entry name" value="HA2_WH"/>
</dbReference>
<dbReference type="InterPro" id="IPR007502">
    <property type="entry name" value="Helicase-assoc_dom"/>
</dbReference>
<evidence type="ECO:0000256" key="9">
    <source>
        <dbReference type="SAM" id="MobiDB-lite"/>
    </source>
</evidence>
<dbReference type="InterPro" id="IPR002464">
    <property type="entry name" value="DNA/RNA_helicase_DEAH_CS"/>
</dbReference>
<sequence length="884" mass="99714">MFLARRSLGAPSFFSKHLLLAAPALSSTTLSYIHRDISTHAMSRRPNFQGGRRGGGGVPGRGGDRGRGRGGRGEQRWWDPVWRAERLRQKQSEMEVLDEDEWWSKMEQMKLRGEQEIIMKRSFSRDDQQKLYDMAFEFGLHFHAYNKGKTLVVSKVPLPDYRADLDEQHGSTQKEIQMPTEIERRVGNLLNSSQKAVAGNDSDATSSQGGRHASLGGKIVKPASMLETDAAKEKQSIELKQKQDKLKASSSVKEMQSFREKLPAFKMRTEFLKAVAENQVLVISGETGCGKTTQLPQYILEEGISSLRGAHYNIVCTQPRRISAISVAARIASERGESLGETVGYQIRLEALRSAQTRLLFCTTGVLLRQLVQDPDLTGVSHLVVDEIHERGMNEDFLLIILRDLLPRRPDMRLILMSATINADLFSKYFRNAPTIHIPGLTFPVSEFYLEDVLEKTRYEIQELDTFQGNSRQRRREQYSKKDRITGLFEEVDIGSQYKNYSASTRLSLEAWSGSQLDLGLVEATIEYICRHEREGAVLVFLTGWDEISKLLEQIKGNKLLGDQSKFLVLPLHGSMPTINQREIFDRPPPNKRKIVLATNIAESSITIDDVVYVVDCGKAKETSYDALNKLACLLPSWVSKASAHQRRGRAGRLQPGVCYRLYPKIIHDSMLQYQLPEILRTPLQELCLHIKSLQLGAVGSFLSKALQPPDPLAVENAIELLKTIGALDDKEELTPLGRHLCTLPVDPNIGKLLLMGCVFQCLSPALTIAAALAHRDPFVLPIDRKREADAAKRSFAGDSCSDHIALVKAFEGYKEAKRNRNEKVFCWEYFLSPVTLRMMEDMRDQFLNLLSDIGFVDKSRGVSVSYYIFNYSCSRQRLPFLSP</sequence>
<proteinExistence type="inferred from homology"/>
<comment type="catalytic activity">
    <reaction evidence="7">
        <text>ATP + H2O = ADP + phosphate + H(+)</text>
        <dbReference type="Rhea" id="RHEA:13065"/>
        <dbReference type="ChEBI" id="CHEBI:15377"/>
        <dbReference type="ChEBI" id="CHEBI:15378"/>
        <dbReference type="ChEBI" id="CHEBI:30616"/>
        <dbReference type="ChEBI" id="CHEBI:43474"/>
        <dbReference type="ChEBI" id="CHEBI:456216"/>
        <dbReference type="EC" id="3.6.4.13"/>
    </reaction>
</comment>
<dbReference type="GO" id="GO:0003723">
    <property type="term" value="F:RNA binding"/>
    <property type="evidence" value="ECO:0007669"/>
    <property type="project" value="UniProtKB-KW"/>
</dbReference>
<dbReference type="CDD" id="cd17917">
    <property type="entry name" value="DEXHc_RHA-like"/>
    <property type="match status" value="1"/>
</dbReference>
<dbReference type="Pfam" id="PF04408">
    <property type="entry name" value="WHD_HA2"/>
    <property type="match status" value="1"/>
</dbReference>
<evidence type="ECO:0000259" key="10">
    <source>
        <dbReference type="PROSITE" id="PS51192"/>
    </source>
</evidence>
<dbReference type="InterPro" id="IPR001650">
    <property type="entry name" value="Helicase_C-like"/>
</dbReference>
<dbReference type="GO" id="GO:0005524">
    <property type="term" value="F:ATP binding"/>
    <property type="evidence" value="ECO:0007669"/>
    <property type="project" value="UniProtKB-KW"/>
</dbReference>
<keyword evidence="4" id="KW-0347">Helicase</keyword>
<dbReference type="CDD" id="cd18791">
    <property type="entry name" value="SF2_C_RHA"/>
    <property type="match status" value="1"/>
</dbReference>
<dbReference type="PANTHER" id="PTHR18934:SF237">
    <property type="entry name" value="ATP-DEPENDENT DNA_RNA HELICASE DHX36"/>
    <property type="match status" value="1"/>
</dbReference>
<feature type="region of interest" description="Disordered" evidence="9">
    <location>
        <begin position="43"/>
        <end position="74"/>
    </location>
</feature>
<dbReference type="Gene3D" id="1.20.120.1080">
    <property type="match status" value="1"/>
</dbReference>
<dbReference type="FunFam" id="3.40.50.300:FF:000526">
    <property type="entry name" value="DExH-box ATP-dependent RNA helicase DExH3"/>
    <property type="match status" value="1"/>
</dbReference>
<dbReference type="InterPro" id="IPR014001">
    <property type="entry name" value="Helicase_ATP-bd"/>
</dbReference>
<dbReference type="GO" id="GO:0016787">
    <property type="term" value="F:hydrolase activity"/>
    <property type="evidence" value="ECO:0007669"/>
    <property type="project" value="UniProtKB-KW"/>
</dbReference>
<dbReference type="PANTHER" id="PTHR18934">
    <property type="entry name" value="ATP-DEPENDENT RNA HELICASE"/>
    <property type="match status" value="1"/>
</dbReference>
<dbReference type="GO" id="GO:0005634">
    <property type="term" value="C:nucleus"/>
    <property type="evidence" value="ECO:0007669"/>
    <property type="project" value="TreeGrafter"/>
</dbReference>
<dbReference type="SMART" id="SM00490">
    <property type="entry name" value="HELICc"/>
    <property type="match status" value="1"/>
</dbReference>
<dbReference type="GO" id="GO:0003724">
    <property type="term" value="F:RNA helicase activity"/>
    <property type="evidence" value="ECO:0007669"/>
    <property type="project" value="UniProtKB-EC"/>
</dbReference>
<dbReference type="Pfam" id="PF00271">
    <property type="entry name" value="Helicase_C"/>
    <property type="match status" value="1"/>
</dbReference>
<feature type="region of interest" description="Disordered" evidence="9">
    <location>
        <begin position="195"/>
        <end position="219"/>
    </location>
</feature>
<dbReference type="FunFam" id="1.20.120.1080:FF:000002">
    <property type="entry name" value="Putative ATP-dependent RNA helicase DHX36"/>
    <property type="match status" value="1"/>
</dbReference>
<dbReference type="PROSITE" id="PS51194">
    <property type="entry name" value="HELICASE_CTER"/>
    <property type="match status" value="1"/>
</dbReference>
<gene>
    <name evidence="12" type="ORF">H0E87_027019</name>
</gene>
<dbReference type="InterPro" id="IPR011545">
    <property type="entry name" value="DEAD/DEAH_box_helicase_dom"/>
</dbReference>
<feature type="compositionally biased region" description="Basic and acidic residues" evidence="9">
    <location>
        <begin position="62"/>
        <end position="74"/>
    </location>
</feature>
<evidence type="ECO:0000259" key="11">
    <source>
        <dbReference type="PROSITE" id="PS51194"/>
    </source>
</evidence>
<protein>
    <recommendedName>
        <fullName evidence="1">RNA helicase</fullName>
        <ecNumber evidence="1">3.6.4.13</ecNumber>
    </recommendedName>
</protein>
<evidence type="ECO:0000256" key="2">
    <source>
        <dbReference type="ARBA" id="ARBA00022741"/>
    </source>
</evidence>
<dbReference type="Pfam" id="PF00270">
    <property type="entry name" value="DEAD"/>
    <property type="match status" value="1"/>
</dbReference>
<name>A0A8T2WVN9_POPDE</name>
<dbReference type="SMART" id="SM00487">
    <property type="entry name" value="DEXDc"/>
    <property type="match status" value="1"/>
</dbReference>
<keyword evidence="6" id="KW-0694">RNA-binding</keyword>
<feature type="domain" description="Helicase C-terminal" evidence="11">
    <location>
        <begin position="516"/>
        <end position="695"/>
    </location>
</feature>
<evidence type="ECO:0000313" key="12">
    <source>
        <dbReference type="EMBL" id="KAH8485425.1"/>
    </source>
</evidence>
<evidence type="ECO:0000256" key="1">
    <source>
        <dbReference type="ARBA" id="ARBA00012552"/>
    </source>
</evidence>